<evidence type="ECO:0000313" key="1">
    <source>
        <dbReference type="EMBL" id="QHU09420.1"/>
    </source>
</evidence>
<accession>A0A6C0JXI5</accession>
<dbReference type="EMBL" id="MN740737">
    <property type="protein sequence ID" value="QHU09420.1"/>
    <property type="molecule type" value="Genomic_DNA"/>
</dbReference>
<sequence length="287" mass="32065">MSVSVILLGNTGSDPFPCIDNLPAFYQRKHMNTVFVSLGCSKSALADLEIAEPLGCPIFVMPAGGNEEWAELTRVLKAHRREPENSKYEFTEKAESKWILSKNIRFQDSLPWWTTGEIDLSGQKIKTRDFLSWTESICSTMKLNGDVRIDIMKVDLPAELERGVLMSMLNSGIRPSFIMVKWNKLPNSDVATSITAGQLHNCGYQLLGKLNNKFIYYYNDNDVYMLCNFEDSSTPNPLIATIVSKIKYSKQNLEGPNVRCAPPSLAPIGETNTIIESEKTEPAPSSV</sequence>
<organism evidence="1">
    <name type="scientific">viral metagenome</name>
    <dbReference type="NCBI Taxonomy" id="1070528"/>
    <lineage>
        <taxon>unclassified sequences</taxon>
        <taxon>metagenomes</taxon>
        <taxon>organismal metagenomes</taxon>
    </lineage>
</organism>
<dbReference type="AlphaFoldDB" id="A0A6C0JXI5"/>
<protein>
    <submittedName>
        <fullName evidence="1">Uncharacterized protein</fullName>
    </submittedName>
</protein>
<proteinExistence type="predicted"/>
<name>A0A6C0JXI5_9ZZZZ</name>
<reference evidence="1" key="1">
    <citation type="journal article" date="2020" name="Nature">
        <title>Giant virus diversity and host interactions through global metagenomics.</title>
        <authorList>
            <person name="Schulz F."/>
            <person name="Roux S."/>
            <person name="Paez-Espino D."/>
            <person name="Jungbluth S."/>
            <person name="Walsh D.A."/>
            <person name="Denef V.J."/>
            <person name="McMahon K.D."/>
            <person name="Konstantinidis K.T."/>
            <person name="Eloe-Fadrosh E.A."/>
            <person name="Kyrpides N.C."/>
            <person name="Woyke T."/>
        </authorList>
    </citation>
    <scope>NUCLEOTIDE SEQUENCE</scope>
    <source>
        <strain evidence="1">GVMAG-S-1101164-105</strain>
    </source>
</reference>